<dbReference type="CDD" id="cd00167">
    <property type="entry name" value="SANT"/>
    <property type="match status" value="1"/>
</dbReference>
<dbReference type="GO" id="GO:0032865">
    <property type="term" value="C:ERMES complex"/>
    <property type="evidence" value="ECO:0007669"/>
    <property type="project" value="UniProtKB-UniRule"/>
</dbReference>
<feature type="compositionally biased region" description="Polar residues" evidence="9">
    <location>
        <begin position="617"/>
        <end position="630"/>
    </location>
</feature>
<feature type="compositionally biased region" description="Polar residues" evidence="9">
    <location>
        <begin position="554"/>
        <end position="565"/>
    </location>
</feature>
<comment type="function">
    <text evidence="8">Component of the ERMES/MDM complex, which serves as a molecular tether to connect the endoplasmic reticulum (ER) and mitochondria. Components of this complex are involved in the control of mitochondrial shape and protein biogenesis, and function in nonvesicular lipid trafficking between the ER and mitochondria. The MDM12-MMM1 subcomplex functions in the major beta-barrel assembly pathway that is responsible for biogenesis of all outer membrane beta-barrel proteins, and acts in a late step after the SAM complex. The MDM10-MDM12-MMM1 subcomplex further acts in the TOM40-specific pathway after the action of the MDM12-MMM1 complex. Essential for establishing and maintaining the structure of mitochondria and maintenance of mtDNA nucleoids.</text>
</comment>
<feature type="compositionally biased region" description="Basic and acidic residues" evidence="9">
    <location>
        <begin position="145"/>
        <end position="166"/>
    </location>
</feature>
<evidence type="ECO:0000256" key="8">
    <source>
        <dbReference type="HAMAP-Rule" id="MF_03103"/>
    </source>
</evidence>
<feature type="compositionally biased region" description="Polar residues" evidence="9">
    <location>
        <begin position="637"/>
        <end position="648"/>
    </location>
</feature>
<feature type="compositionally biased region" description="Low complexity" evidence="9">
    <location>
        <begin position="18"/>
        <end position="70"/>
    </location>
</feature>
<dbReference type="HAMAP" id="MF_03103">
    <property type="entry name" value="Mmm1"/>
    <property type="match status" value="1"/>
</dbReference>
<dbReference type="CDD" id="cd21671">
    <property type="entry name" value="SMP_Mmm1"/>
    <property type="match status" value="1"/>
</dbReference>
<comment type="similarity">
    <text evidence="8">Belongs to the MMM1 family.</text>
</comment>
<comment type="caution">
    <text evidence="11">The sequence shown here is derived from an EMBL/GenBank/DDBJ whole genome shotgun (WGS) entry which is preliminary data.</text>
</comment>
<feature type="region of interest" description="Disordered" evidence="9">
    <location>
        <begin position="944"/>
        <end position="981"/>
    </location>
</feature>
<dbReference type="Pfam" id="PF10296">
    <property type="entry name" value="MMM1"/>
    <property type="match status" value="1"/>
</dbReference>
<dbReference type="InterPro" id="IPR019411">
    <property type="entry name" value="MMM1_dom"/>
</dbReference>
<feature type="topological domain" description="Cytoplasmic" evidence="8">
    <location>
        <begin position="596"/>
        <end position="1043"/>
    </location>
</feature>
<dbReference type="PANTHER" id="PTHR13466">
    <property type="entry name" value="TEX2 PROTEIN-RELATED"/>
    <property type="match status" value="1"/>
</dbReference>
<keyword evidence="1" id="KW-0813">Transport</keyword>
<evidence type="ECO:0000256" key="7">
    <source>
        <dbReference type="ARBA" id="ARBA00023136"/>
    </source>
</evidence>
<feature type="compositionally biased region" description="Polar residues" evidence="9">
    <location>
        <begin position="849"/>
        <end position="867"/>
    </location>
</feature>
<dbReference type="GO" id="GO:0015914">
    <property type="term" value="P:phospholipid transport"/>
    <property type="evidence" value="ECO:0007669"/>
    <property type="project" value="TreeGrafter"/>
</dbReference>
<dbReference type="FunFam" id="1.10.10.60:FF:000322">
    <property type="entry name" value="Transcription factor TFIIIB component B"/>
    <property type="match status" value="1"/>
</dbReference>
<dbReference type="InterPro" id="IPR031468">
    <property type="entry name" value="SMP_LBD"/>
</dbReference>
<feature type="compositionally biased region" description="Basic residues" evidence="9">
    <location>
        <begin position="238"/>
        <end position="247"/>
    </location>
</feature>
<feature type="compositionally biased region" description="Basic residues" evidence="9">
    <location>
        <begin position="261"/>
        <end position="272"/>
    </location>
</feature>
<proteinExistence type="inferred from homology"/>
<feature type="compositionally biased region" description="Low complexity" evidence="9">
    <location>
        <begin position="90"/>
        <end position="106"/>
    </location>
</feature>
<evidence type="ECO:0000256" key="5">
    <source>
        <dbReference type="ARBA" id="ARBA00023055"/>
    </source>
</evidence>
<evidence type="ECO:0000256" key="1">
    <source>
        <dbReference type="ARBA" id="ARBA00022448"/>
    </source>
</evidence>
<evidence type="ECO:0000313" key="11">
    <source>
        <dbReference type="EMBL" id="PIG87217.1"/>
    </source>
</evidence>
<dbReference type="GO" id="GO:1990456">
    <property type="term" value="P:mitochondrion-endoplasmic reticulum membrane tethering"/>
    <property type="evidence" value="ECO:0007669"/>
    <property type="project" value="TreeGrafter"/>
</dbReference>
<feature type="region of interest" description="Disordered" evidence="9">
    <location>
        <begin position="827"/>
        <end position="879"/>
    </location>
</feature>
<comment type="subcellular location">
    <subcellularLocation>
        <location evidence="8">Endoplasmic reticulum membrane</location>
        <topology evidence="8">Single-pass type I membrane protein</topology>
    </subcellularLocation>
    <text evidence="8">The ERMES/MDM complex localizes to a few discrete foci (around 10 per single cell), that represent mitochondria-endoplasmic reticulum junctions. These foci are often found next to mtDNA nucleoids.</text>
</comment>
<keyword evidence="3 8" id="KW-0256">Endoplasmic reticulum</keyword>
<dbReference type="GO" id="GO:0008289">
    <property type="term" value="F:lipid binding"/>
    <property type="evidence" value="ECO:0007669"/>
    <property type="project" value="UniProtKB-KW"/>
</dbReference>
<dbReference type="EMBL" id="NEXV01000186">
    <property type="protein sequence ID" value="PIG87217.1"/>
    <property type="molecule type" value="Genomic_DNA"/>
</dbReference>
<evidence type="ECO:0000313" key="12">
    <source>
        <dbReference type="Proteomes" id="UP000231358"/>
    </source>
</evidence>
<dbReference type="GO" id="GO:0045040">
    <property type="term" value="P:protein insertion into mitochondrial outer membrane"/>
    <property type="evidence" value="ECO:0007669"/>
    <property type="project" value="UniProtKB-UniRule"/>
</dbReference>
<protein>
    <recommendedName>
        <fullName evidence="8">Maintenance of mitochondrial morphology protein 1</fullName>
    </recommendedName>
</protein>
<dbReference type="InterPro" id="IPR009057">
    <property type="entry name" value="Homeodomain-like_sf"/>
</dbReference>
<keyword evidence="12" id="KW-1185">Reference proteome</keyword>
<feature type="region of interest" description="Disordered" evidence="9">
    <location>
        <begin position="318"/>
        <end position="360"/>
    </location>
</feature>
<accession>A0A2G7G2Y6</accession>
<keyword evidence="7 8" id="KW-0472">Membrane</keyword>
<feature type="compositionally biased region" description="Basic and acidic residues" evidence="9">
    <location>
        <begin position="510"/>
        <end position="519"/>
    </location>
</feature>
<feature type="compositionally biased region" description="Pro residues" evidence="9">
    <location>
        <begin position="827"/>
        <end position="839"/>
    </location>
</feature>
<feature type="region of interest" description="Disordered" evidence="9">
    <location>
        <begin position="998"/>
        <end position="1043"/>
    </location>
</feature>
<gene>
    <name evidence="8" type="primary">MMM1</name>
    <name evidence="11" type="ORF">AARAC_004178</name>
</gene>
<dbReference type="Gene3D" id="1.10.10.60">
    <property type="entry name" value="Homeodomain-like"/>
    <property type="match status" value="1"/>
</dbReference>
<evidence type="ECO:0000256" key="2">
    <source>
        <dbReference type="ARBA" id="ARBA00022692"/>
    </source>
</evidence>
<keyword evidence="6" id="KW-0446">Lipid-binding</keyword>
<feature type="region of interest" description="Disordered" evidence="9">
    <location>
        <begin position="600"/>
        <end position="648"/>
    </location>
</feature>
<feature type="compositionally biased region" description="Basic residues" evidence="9">
    <location>
        <begin position="544"/>
        <end position="553"/>
    </location>
</feature>
<feature type="region of interest" description="Disordered" evidence="9">
    <location>
        <begin position="510"/>
        <end position="565"/>
    </location>
</feature>
<feature type="region of interest" description="Disordered" evidence="9">
    <location>
        <begin position="1"/>
        <end position="284"/>
    </location>
</feature>
<dbReference type="InterPro" id="IPR027537">
    <property type="entry name" value="Mmm1"/>
</dbReference>
<keyword evidence="5" id="KW-0445">Lipid transport</keyword>
<sequence>MKSFSSSAINKSGKKFAPKAPVRRAAPAPAAAPRRPSVASQVSASQTPQPPTQTATPEPASIAEPSPSLETPAPDAEAPNEKDAVPTPPATATVTATATPKAAATAISIPRPKRKPSFSAFTLSQPLNATPAEPTPLPSIEVAPDESREDRAPVEEPRLSETRVNEEPSLVAETPAETRPSKRPKTNAESATPALESQRPAGPPQLATPPATQTSTNEETTESRDTTESQPPAEQNRKTTKLIKRKPSKDVNGGDNTTRTRERKPRAARKKREPTPEGSEAVQIAPGIVKMSELCKDLRTGKISKRETELRQMELAELERKQKAQQDAENTEQTPIKENEIAATPALETSNSGDQKSQNGPVMRIVNGEIVLDAASLQVDRHADAARNAGELEDVVENHLTRKVNQASFGKRSKTESWDEEMTDLFYRGLRMFGTDFMMISKLFPGRSRRQIKLKFNNEERRDPGRIKDTLLGPREAVDITTYSKMTNTIYDDPRIIQQELDEEKKRIEDQHAKEKQAQEELINNPDGAAGANDSPEQGTAPVKSKRNSRKQAAKNTNEPSAVPAQSSLSFTQGFLLGQLSVVLLIGAFIKFFIFGEAPPPPSRGLSHRASTHRRSNSIYTINPNEGTSRSLREKPSTSNVLRPVPSSATNTRSILRKTYYSAIPTNPSGKHGRHRIHHSSHQPESLDWFNVLIAQTIAQYRQTAYLLKDDPTSSILSSLTAALNNPEKKPSFIDKIAVTDISLGEEFPIFSNCRIIAVDDPNSDGGRLQALLDVDLSDDNLSIAVETSLLLNYPKPCSAILPVALSISVVRFSGTLCISLVPASTPPLHTPSPSPSPPTADGAVNAGTHPTNGSREPTQEAPNAQEESPPKTSPKSNVAFSFLPDYRLDLSVRSLIGSRSRLQDVPKVAQLVEARVHSWFEERVVEPRVQVVGLPDLWPRMGRTGVRTGEDSETGSNAASRSAMSADMGNPLRADDIGREPDGLRFRGLGARPPFDSVSRTSSFNVETGGLRSHSMTREGSGGGMSDDFHMPGTLPGGAAAN</sequence>
<dbReference type="PROSITE" id="PS51847">
    <property type="entry name" value="SMP"/>
    <property type="match status" value="1"/>
</dbReference>
<keyword evidence="2 8" id="KW-0812">Transmembrane</keyword>
<dbReference type="AlphaFoldDB" id="A0A2G7G2Y6"/>
<evidence type="ECO:0000259" key="10">
    <source>
        <dbReference type="PROSITE" id="PS51847"/>
    </source>
</evidence>
<keyword evidence="4 8" id="KW-1133">Transmembrane helix</keyword>
<dbReference type="STRING" id="656916.A0A2G7G2Y6"/>
<dbReference type="InterPro" id="IPR001005">
    <property type="entry name" value="SANT/Myb"/>
</dbReference>
<dbReference type="PANTHER" id="PTHR13466:SF0">
    <property type="entry name" value="SMP-LTD DOMAIN-CONTAINING PROTEIN"/>
    <property type="match status" value="1"/>
</dbReference>
<evidence type="ECO:0000256" key="9">
    <source>
        <dbReference type="SAM" id="MobiDB-lite"/>
    </source>
</evidence>
<dbReference type="GO" id="GO:0005789">
    <property type="term" value="C:endoplasmic reticulum membrane"/>
    <property type="evidence" value="ECO:0007669"/>
    <property type="project" value="UniProtKB-SubCell"/>
</dbReference>
<dbReference type="Proteomes" id="UP000231358">
    <property type="component" value="Unassembled WGS sequence"/>
</dbReference>
<organism evidence="11 12">
    <name type="scientific">Aspergillus arachidicola</name>
    <dbReference type="NCBI Taxonomy" id="656916"/>
    <lineage>
        <taxon>Eukaryota</taxon>
        <taxon>Fungi</taxon>
        <taxon>Dikarya</taxon>
        <taxon>Ascomycota</taxon>
        <taxon>Pezizomycotina</taxon>
        <taxon>Eurotiomycetes</taxon>
        <taxon>Eurotiomycetidae</taxon>
        <taxon>Eurotiales</taxon>
        <taxon>Aspergillaceae</taxon>
        <taxon>Aspergillus</taxon>
        <taxon>Aspergillus subgen. Circumdati</taxon>
    </lineage>
</organism>
<feature type="compositionally biased region" description="Polar residues" evidence="9">
    <location>
        <begin position="1"/>
        <end position="10"/>
    </location>
</feature>
<dbReference type="SUPFAM" id="SSF46689">
    <property type="entry name" value="Homeodomain-like"/>
    <property type="match status" value="1"/>
</dbReference>
<feature type="compositionally biased region" description="Polar residues" evidence="9">
    <location>
        <begin position="119"/>
        <end position="128"/>
    </location>
</feature>
<name>A0A2G7G2Y6_9EURO</name>
<feature type="domain" description="SMP-LTD" evidence="10">
    <location>
        <begin position="683"/>
        <end position="936"/>
    </location>
</feature>
<feature type="compositionally biased region" description="Basic residues" evidence="9">
    <location>
        <begin position="606"/>
        <end position="616"/>
    </location>
</feature>
<comment type="subunit">
    <text evidence="8">Homodimer. Component of the ER-mitochondria encounter structure (ERMES) or MDM complex, composed of MMM1, MDM10, MDM12 and MDM34. A MMM1 homodimer associates with one molecule of MDM12 on each side in a pairwise head-to-tail manner, and the SMP-LTD domains of MMM1 and MDM12 generate a continuous hydrophobic tunnel for phospholipid trafficking.</text>
</comment>
<dbReference type="Pfam" id="PF15963">
    <property type="entry name" value="Myb_DNA-bind_7"/>
    <property type="match status" value="1"/>
</dbReference>
<dbReference type="InterPro" id="IPR039467">
    <property type="entry name" value="TFIIIB_B''_Myb"/>
</dbReference>
<reference evidence="11 12" key="1">
    <citation type="submission" date="2017-05" db="EMBL/GenBank/DDBJ databases">
        <title>Genome sequence for an aflatoxigenic pathogen of Argentinian peanut, Aspergillus arachidicola.</title>
        <authorList>
            <person name="Moore G."/>
            <person name="Beltz S.B."/>
            <person name="Mack B.M."/>
        </authorList>
    </citation>
    <scope>NUCLEOTIDE SEQUENCE [LARGE SCALE GENOMIC DNA]</scope>
    <source>
        <strain evidence="11 12">CBS 117610</strain>
    </source>
</reference>
<feature type="topological domain" description="Lumenal" evidence="8">
    <location>
        <begin position="1"/>
        <end position="574"/>
    </location>
</feature>
<feature type="compositionally biased region" description="Low complexity" evidence="9">
    <location>
        <begin position="208"/>
        <end position="218"/>
    </location>
</feature>
<evidence type="ECO:0000256" key="3">
    <source>
        <dbReference type="ARBA" id="ARBA00022824"/>
    </source>
</evidence>
<feature type="compositionally biased region" description="Polar residues" evidence="9">
    <location>
        <begin position="347"/>
        <end position="360"/>
    </location>
</feature>
<evidence type="ECO:0000256" key="6">
    <source>
        <dbReference type="ARBA" id="ARBA00023121"/>
    </source>
</evidence>
<evidence type="ECO:0000256" key="4">
    <source>
        <dbReference type="ARBA" id="ARBA00022989"/>
    </source>
</evidence>
<feature type="compositionally biased region" description="Polar residues" evidence="9">
    <location>
        <begin position="955"/>
        <end position="964"/>
    </location>
</feature>
<dbReference type="SMART" id="SM00717">
    <property type="entry name" value="SANT"/>
    <property type="match status" value="1"/>
</dbReference>